<feature type="non-terminal residue" evidence="1">
    <location>
        <position position="50"/>
    </location>
</feature>
<accession>A0AAD1VZE6</accession>
<proteinExistence type="predicted"/>
<sequence>KLGLPAAALNQEDQNIAPRIWYTCNLAGAPTFVPRLSTPDSYVLATTYPQ</sequence>
<feature type="non-terminal residue" evidence="1">
    <location>
        <position position="1"/>
    </location>
</feature>
<gene>
    <name evidence="1" type="ORF">PECUL_23A045252</name>
</gene>
<evidence type="ECO:0000313" key="1">
    <source>
        <dbReference type="EMBL" id="CAH2277678.1"/>
    </source>
</evidence>
<organism evidence="1 2">
    <name type="scientific">Pelobates cultripes</name>
    <name type="common">Western spadefoot toad</name>
    <dbReference type="NCBI Taxonomy" id="61616"/>
    <lineage>
        <taxon>Eukaryota</taxon>
        <taxon>Metazoa</taxon>
        <taxon>Chordata</taxon>
        <taxon>Craniata</taxon>
        <taxon>Vertebrata</taxon>
        <taxon>Euteleostomi</taxon>
        <taxon>Amphibia</taxon>
        <taxon>Batrachia</taxon>
        <taxon>Anura</taxon>
        <taxon>Pelobatoidea</taxon>
        <taxon>Pelobatidae</taxon>
        <taxon>Pelobates</taxon>
    </lineage>
</organism>
<dbReference type="AlphaFoldDB" id="A0AAD1VZE6"/>
<keyword evidence="2" id="KW-1185">Reference proteome</keyword>
<dbReference type="Proteomes" id="UP001295444">
    <property type="component" value="Chromosome 03"/>
</dbReference>
<dbReference type="EMBL" id="OW240914">
    <property type="protein sequence ID" value="CAH2277678.1"/>
    <property type="molecule type" value="Genomic_DNA"/>
</dbReference>
<protein>
    <submittedName>
        <fullName evidence="1">Uncharacterized protein</fullName>
    </submittedName>
</protein>
<reference evidence="1" key="1">
    <citation type="submission" date="2022-03" db="EMBL/GenBank/DDBJ databases">
        <authorList>
            <person name="Alioto T."/>
            <person name="Alioto T."/>
            <person name="Gomez Garrido J."/>
        </authorList>
    </citation>
    <scope>NUCLEOTIDE SEQUENCE</scope>
</reference>
<evidence type="ECO:0000313" key="2">
    <source>
        <dbReference type="Proteomes" id="UP001295444"/>
    </source>
</evidence>
<name>A0AAD1VZE6_PELCU</name>